<dbReference type="Gene3D" id="1.10.760.10">
    <property type="entry name" value="Cytochrome c-like domain"/>
    <property type="match status" value="2"/>
</dbReference>
<dbReference type="Proteomes" id="UP000252174">
    <property type="component" value="Unassembled WGS sequence"/>
</dbReference>
<comment type="caution">
    <text evidence="8">The sequence shown here is derived from an EMBL/GenBank/DDBJ whole genome shotgun (WGS) entry which is preliminary data.</text>
</comment>
<name>A0A369AR06_9BURK</name>
<dbReference type="AlphaFoldDB" id="A0A369AR06"/>
<dbReference type="PANTHER" id="PTHR35008:SF9">
    <property type="entry name" value="CYTOCHROME C DOMAIN-CONTAINING PROTEIN"/>
    <property type="match status" value="1"/>
</dbReference>
<feature type="region of interest" description="Disordered" evidence="5">
    <location>
        <begin position="42"/>
        <end position="79"/>
    </location>
</feature>
<feature type="compositionally biased region" description="Low complexity" evidence="5">
    <location>
        <begin position="43"/>
        <end position="65"/>
    </location>
</feature>
<dbReference type="Pfam" id="PF13442">
    <property type="entry name" value="Cytochrome_CBB3"/>
    <property type="match status" value="1"/>
</dbReference>
<organism evidence="8 9">
    <name type="scientific">Extensimonas vulgaris</name>
    <dbReference type="NCBI Taxonomy" id="1031594"/>
    <lineage>
        <taxon>Bacteria</taxon>
        <taxon>Pseudomonadati</taxon>
        <taxon>Pseudomonadota</taxon>
        <taxon>Betaproteobacteria</taxon>
        <taxon>Burkholderiales</taxon>
        <taxon>Comamonadaceae</taxon>
        <taxon>Extensimonas</taxon>
    </lineage>
</organism>
<evidence type="ECO:0000259" key="7">
    <source>
        <dbReference type="PROSITE" id="PS51007"/>
    </source>
</evidence>
<evidence type="ECO:0000256" key="3">
    <source>
        <dbReference type="ARBA" id="ARBA00023004"/>
    </source>
</evidence>
<evidence type="ECO:0000313" key="9">
    <source>
        <dbReference type="Proteomes" id="UP000252174"/>
    </source>
</evidence>
<dbReference type="InterPro" id="IPR051459">
    <property type="entry name" value="Cytochrome_c-type_DH"/>
</dbReference>
<feature type="signal peptide" evidence="6">
    <location>
        <begin position="1"/>
        <end position="35"/>
    </location>
</feature>
<evidence type="ECO:0000256" key="4">
    <source>
        <dbReference type="PROSITE-ProRule" id="PRU00433"/>
    </source>
</evidence>
<dbReference type="EMBL" id="QPJU01000001">
    <property type="protein sequence ID" value="RCX11545.1"/>
    <property type="molecule type" value="Genomic_DNA"/>
</dbReference>
<evidence type="ECO:0000256" key="6">
    <source>
        <dbReference type="SAM" id="SignalP"/>
    </source>
</evidence>
<keyword evidence="2 4" id="KW-0479">Metal-binding</keyword>
<feature type="chain" id="PRO_5016826591" evidence="6">
    <location>
        <begin position="36"/>
        <end position="330"/>
    </location>
</feature>
<dbReference type="SUPFAM" id="SSF46626">
    <property type="entry name" value="Cytochrome c"/>
    <property type="match status" value="2"/>
</dbReference>
<reference evidence="8 9" key="1">
    <citation type="submission" date="2018-07" db="EMBL/GenBank/DDBJ databases">
        <title>Genomic Encyclopedia of Type Strains, Phase IV (KMG-IV): sequencing the most valuable type-strain genomes for metagenomic binning, comparative biology and taxonomic classification.</title>
        <authorList>
            <person name="Goeker M."/>
        </authorList>
    </citation>
    <scope>NUCLEOTIDE SEQUENCE [LARGE SCALE GENOMIC DNA]</scope>
    <source>
        <strain evidence="8 9">DSM 100911</strain>
    </source>
</reference>
<keyword evidence="6" id="KW-0732">Signal</keyword>
<dbReference type="InterPro" id="IPR036909">
    <property type="entry name" value="Cyt_c-like_dom_sf"/>
</dbReference>
<keyword evidence="1 4" id="KW-0349">Heme</keyword>
<proteinExistence type="predicted"/>
<dbReference type="PROSITE" id="PS51007">
    <property type="entry name" value="CYTC"/>
    <property type="match status" value="1"/>
</dbReference>
<dbReference type="GO" id="GO:0046872">
    <property type="term" value="F:metal ion binding"/>
    <property type="evidence" value="ECO:0007669"/>
    <property type="project" value="UniProtKB-KW"/>
</dbReference>
<feature type="domain" description="Cytochrome c" evidence="7">
    <location>
        <begin position="203"/>
        <end position="288"/>
    </location>
</feature>
<protein>
    <submittedName>
        <fullName evidence="8">Thiosulfate dehydrogenase</fullName>
    </submittedName>
</protein>
<gene>
    <name evidence="8" type="ORF">DFR45_10167</name>
</gene>
<keyword evidence="9" id="KW-1185">Reference proteome</keyword>
<dbReference type="InterPro" id="IPR009056">
    <property type="entry name" value="Cyt_c-like_dom"/>
</dbReference>
<evidence type="ECO:0000256" key="1">
    <source>
        <dbReference type="ARBA" id="ARBA00022617"/>
    </source>
</evidence>
<evidence type="ECO:0000313" key="8">
    <source>
        <dbReference type="EMBL" id="RCX11545.1"/>
    </source>
</evidence>
<accession>A0A369AR06</accession>
<dbReference type="GO" id="GO:0020037">
    <property type="term" value="F:heme binding"/>
    <property type="evidence" value="ECO:0007669"/>
    <property type="project" value="InterPro"/>
</dbReference>
<dbReference type="PANTHER" id="PTHR35008">
    <property type="entry name" value="BLL4482 PROTEIN-RELATED"/>
    <property type="match status" value="1"/>
</dbReference>
<evidence type="ECO:0000256" key="2">
    <source>
        <dbReference type="ARBA" id="ARBA00022723"/>
    </source>
</evidence>
<keyword evidence="3 4" id="KW-0408">Iron</keyword>
<sequence>MRQPFPCLPMLRQRGLHRRFHAPLLLMLAVGVVHAADSTHANPSASKAASAPAPSADTKAPASTTYFQPPPESSIPSNAFGDLVRRGQDLFMNTKALLPNYVGNDLNCVNCHLDRGRKPNSAPLWAAYNMYPAYRKKNNKVNTFVERMQGCFEFSMNGKVPAADSEILTALTTYAYWLSTNAPIGKPLEGRGFSEPPPPKGGYDIARGKLVYEKQCALCHGTNGEGQKVGGTTVFPPLWGKNSYNWGAGMHRINTAAGFIQHNMPLGKGETLSDQEAWDVAAYINSHERPQDPRLVNGDIDETRKRFHADDGINLYGVEINGHKLGQGVK</sequence>
<dbReference type="GO" id="GO:0009055">
    <property type="term" value="F:electron transfer activity"/>
    <property type="evidence" value="ECO:0007669"/>
    <property type="project" value="InterPro"/>
</dbReference>
<evidence type="ECO:0000256" key="5">
    <source>
        <dbReference type="SAM" id="MobiDB-lite"/>
    </source>
</evidence>